<dbReference type="CTD" id="8231939"/>
<dbReference type="KEGG" id="phu:Phum_PHUM349650"/>
<evidence type="ECO:0000313" key="2">
    <source>
        <dbReference type="EMBL" id="EEB15114.1"/>
    </source>
</evidence>
<reference evidence="2" key="2">
    <citation type="submission" date="2007-04" db="EMBL/GenBank/DDBJ databases">
        <title>The genome of the human body louse.</title>
        <authorList>
            <consortium name="The Human Body Louse Genome Consortium"/>
            <person name="Kirkness E."/>
            <person name="Walenz B."/>
            <person name="Hass B."/>
            <person name="Bruggner R."/>
            <person name="Strausberg R."/>
        </authorList>
    </citation>
    <scope>NUCLEOTIDE SEQUENCE</scope>
    <source>
        <strain evidence="2">USDA</strain>
    </source>
</reference>
<dbReference type="Pfam" id="PF00085">
    <property type="entry name" value="Thioredoxin"/>
    <property type="match status" value="1"/>
</dbReference>
<organism>
    <name type="scientific">Pediculus humanus subsp. corporis</name>
    <name type="common">Body louse</name>
    <dbReference type="NCBI Taxonomy" id="121224"/>
    <lineage>
        <taxon>Eukaryota</taxon>
        <taxon>Metazoa</taxon>
        <taxon>Ecdysozoa</taxon>
        <taxon>Arthropoda</taxon>
        <taxon>Hexapoda</taxon>
        <taxon>Insecta</taxon>
        <taxon>Pterygota</taxon>
        <taxon>Neoptera</taxon>
        <taxon>Paraneoptera</taxon>
        <taxon>Psocodea</taxon>
        <taxon>Troctomorpha</taxon>
        <taxon>Phthiraptera</taxon>
        <taxon>Anoplura</taxon>
        <taxon>Pediculidae</taxon>
        <taxon>Pediculus</taxon>
    </lineage>
</organism>
<feature type="domain" description="Thioredoxin" evidence="1">
    <location>
        <begin position="11"/>
        <end position="89"/>
    </location>
</feature>
<keyword evidence="4" id="KW-1185">Reference proteome</keyword>
<dbReference type="InParanoid" id="E0VP08"/>
<dbReference type="Proteomes" id="UP000009046">
    <property type="component" value="Unassembled WGS sequence"/>
</dbReference>
<name>E0VP08_PEDHC</name>
<dbReference type="RefSeq" id="XP_002427852.1">
    <property type="nucleotide sequence ID" value="XM_002427807.1"/>
</dbReference>
<dbReference type="VEuPathDB" id="VectorBase:PHUM349650"/>
<dbReference type="InterPro" id="IPR036249">
    <property type="entry name" value="Thioredoxin-like_sf"/>
</dbReference>
<dbReference type="EMBL" id="AAZO01004066">
    <property type="status" value="NOT_ANNOTATED_CDS"/>
    <property type="molecule type" value="Genomic_DNA"/>
</dbReference>
<dbReference type="Gene3D" id="3.40.30.10">
    <property type="entry name" value="Glutaredoxin"/>
    <property type="match status" value="1"/>
</dbReference>
<protein>
    <recommendedName>
        <fullName evidence="1">Thioredoxin domain-containing protein</fullName>
    </recommendedName>
</protein>
<evidence type="ECO:0000313" key="4">
    <source>
        <dbReference type="Proteomes" id="UP000009046"/>
    </source>
</evidence>
<dbReference type="EnsemblMetazoa" id="PHUM349650-RA">
    <property type="protein sequence ID" value="PHUM349650-PA"/>
    <property type="gene ID" value="PHUM349650"/>
</dbReference>
<dbReference type="AlphaFoldDB" id="E0VP08"/>
<evidence type="ECO:0000259" key="1">
    <source>
        <dbReference type="Pfam" id="PF00085"/>
    </source>
</evidence>
<dbReference type="OrthoDB" id="427280at2759"/>
<gene>
    <name evidence="3" type="primary">8231939</name>
    <name evidence="2" type="ORF">Phum_PHUM349650</name>
</gene>
<reference evidence="2" key="1">
    <citation type="submission" date="2007-04" db="EMBL/GenBank/DDBJ databases">
        <title>Annotation of Pediculus humanus corporis strain USDA.</title>
        <authorList>
            <person name="Kirkness E."/>
            <person name="Hannick L."/>
            <person name="Hass B."/>
            <person name="Bruggner R."/>
            <person name="Lawson D."/>
            <person name="Bidwell S."/>
            <person name="Joardar V."/>
            <person name="Caler E."/>
            <person name="Walenz B."/>
            <person name="Inman J."/>
            <person name="Schobel S."/>
            <person name="Galinsky K."/>
            <person name="Amedeo P."/>
            <person name="Strausberg R."/>
        </authorList>
    </citation>
    <scope>NUCLEOTIDE SEQUENCE</scope>
    <source>
        <strain evidence="2">USDA</strain>
    </source>
</reference>
<accession>E0VP08</accession>
<proteinExistence type="predicted"/>
<evidence type="ECO:0000313" key="3">
    <source>
        <dbReference type="EnsemblMetazoa" id="PHUM349650-PA"/>
    </source>
</evidence>
<dbReference type="EMBL" id="DS235354">
    <property type="protein sequence ID" value="EEB15114.1"/>
    <property type="molecule type" value="Genomic_DNA"/>
</dbReference>
<dbReference type="SUPFAM" id="SSF52833">
    <property type="entry name" value="Thioredoxin-like"/>
    <property type="match status" value="1"/>
</dbReference>
<dbReference type="InterPro" id="IPR013766">
    <property type="entry name" value="Thioredoxin_domain"/>
</dbReference>
<reference evidence="3" key="3">
    <citation type="submission" date="2020-05" db="UniProtKB">
        <authorList>
            <consortium name="EnsemblMetazoa"/>
        </authorList>
    </citation>
    <scope>IDENTIFICATION</scope>
    <source>
        <strain evidence="3">USDA</strain>
    </source>
</reference>
<dbReference type="STRING" id="121224.E0VP08"/>
<sequence length="103" mass="11761">MTLIAKSINMTSWCRHCTQLRKPYGTAALMSKEANIPMVFANYDINYNPDFAQDKGVVGIPIIKYYKRGKFILNYQGKRTSEGLFEFAKNPSMKVAPLTKIDF</sequence>
<dbReference type="HOGENOM" id="CLU_2266949_0_0_1"/>
<dbReference type="GeneID" id="8231939"/>